<feature type="non-terminal residue" evidence="6">
    <location>
        <position position="222"/>
    </location>
</feature>
<evidence type="ECO:0000256" key="3">
    <source>
        <dbReference type="ARBA" id="ARBA00022842"/>
    </source>
</evidence>
<dbReference type="SUPFAM" id="SSF53738">
    <property type="entry name" value="Phosphoglucomutase, first 3 domains"/>
    <property type="match status" value="1"/>
</dbReference>
<dbReference type="GO" id="GO:0046872">
    <property type="term" value="F:metal ion binding"/>
    <property type="evidence" value="ECO:0007669"/>
    <property type="project" value="UniProtKB-KW"/>
</dbReference>
<comment type="similarity">
    <text evidence="1">Belongs to the phosphohexose mutase family.</text>
</comment>
<protein>
    <recommendedName>
        <fullName evidence="5">Alpha-D-phosphohexomutase alpha/beta/alpha domain-containing protein</fullName>
    </recommendedName>
</protein>
<evidence type="ECO:0000256" key="2">
    <source>
        <dbReference type="ARBA" id="ARBA00022723"/>
    </source>
</evidence>
<dbReference type="InterPro" id="IPR016055">
    <property type="entry name" value="A-D-PHexomutase_a/b/a-I/II/III"/>
</dbReference>
<evidence type="ECO:0000313" key="6">
    <source>
        <dbReference type="EMBL" id="SVE33180.1"/>
    </source>
</evidence>
<proteinExistence type="inferred from homology"/>
<dbReference type="AlphaFoldDB" id="A0A383CMC0"/>
<keyword evidence="2" id="KW-0479">Metal-binding</keyword>
<dbReference type="GO" id="GO:0005975">
    <property type="term" value="P:carbohydrate metabolic process"/>
    <property type="evidence" value="ECO:0007669"/>
    <property type="project" value="InterPro"/>
</dbReference>
<dbReference type="Pfam" id="PF02878">
    <property type="entry name" value="PGM_PMM_I"/>
    <property type="match status" value="1"/>
</dbReference>
<keyword evidence="4" id="KW-0413">Isomerase</keyword>
<dbReference type="EMBL" id="UINC01209942">
    <property type="protein sequence ID" value="SVE33180.1"/>
    <property type="molecule type" value="Genomic_DNA"/>
</dbReference>
<reference evidence="6" key="1">
    <citation type="submission" date="2018-05" db="EMBL/GenBank/DDBJ databases">
        <authorList>
            <person name="Lanie J.A."/>
            <person name="Ng W.-L."/>
            <person name="Kazmierczak K.M."/>
            <person name="Andrzejewski T.M."/>
            <person name="Davidsen T.M."/>
            <person name="Wayne K.J."/>
            <person name="Tettelin H."/>
            <person name="Glass J.I."/>
            <person name="Rusch D."/>
            <person name="Podicherti R."/>
            <person name="Tsui H.-C.T."/>
            <person name="Winkler M.E."/>
        </authorList>
    </citation>
    <scope>NUCLEOTIDE SEQUENCE</scope>
</reference>
<gene>
    <name evidence="6" type="ORF">METZ01_LOCUS486034</name>
</gene>
<evidence type="ECO:0000256" key="4">
    <source>
        <dbReference type="ARBA" id="ARBA00023235"/>
    </source>
</evidence>
<name>A0A383CMC0_9ZZZZ</name>
<dbReference type="GO" id="GO:0006166">
    <property type="term" value="P:purine ribonucleoside salvage"/>
    <property type="evidence" value="ECO:0007669"/>
    <property type="project" value="TreeGrafter"/>
</dbReference>
<accession>A0A383CMC0</accession>
<dbReference type="PANTHER" id="PTHR45745:SF1">
    <property type="entry name" value="PHOSPHOGLUCOMUTASE 2B-RELATED"/>
    <property type="match status" value="1"/>
</dbReference>
<keyword evidence="3" id="KW-0460">Magnesium</keyword>
<dbReference type="PANTHER" id="PTHR45745">
    <property type="entry name" value="PHOSPHOMANNOMUTASE 45A"/>
    <property type="match status" value="1"/>
</dbReference>
<evidence type="ECO:0000259" key="5">
    <source>
        <dbReference type="Pfam" id="PF02878"/>
    </source>
</evidence>
<dbReference type="GO" id="GO:0008973">
    <property type="term" value="F:phosphopentomutase activity"/>
    <property type="evidence" value="ECO:0007669"/>
    <property type="project" value="TreeGrafter"/>
</dbReference>
<dbReference type="InterPro" id="IPR005844">
    <property type="entry name" value="A-D-PHexomutase_a/b/a-I"/>
</dbReference>
<dbReference type="Gene3D" id="3.40.120.10">
    <property type="entry name" value="Alpha-D-Glucose-1,6-Bisphosphate, subunit A, domain 3"/>
    <property type="match status" value="1"/>
</dbReference>
<organism evidence="6">
    <name type="scientific">marine metagenome</name>
    <dbReference type="NCBI Taxonomy" id="408172"/>
    <lineage>
        <taxon>unclassified sequences</taxon>
        <taxon>metagenomes</taxon>
        <taxon>ecological metagenomes</taxon>
    </lineage>
</organism>
<evidence type="ECO:0000256" key="1">
    <source>
        <dbReference type="ARBA" id="ARBA00010231"/>
    </source>
</evidence>
<sequence>MAKNHQTPESFQRSDMEKKLNEFMTKKFSKIDSISKTNQRKYIKTISRKTVDNIERWLSLKIPTELRNSIFEYIKNENWHEILESFNDEISYDTSHIRAKMTSSLSSRHILSDLQKLSTSSFPNNVIQGTSTFNQITLLGIAVGIANHAKKSGYKIIVIGFDNRVQSKLFATIVSDLFLSYGFKTNIFNNLCSTPELAFSVKKLNADLGIMITASHNDKRFN</sequence>
<feature type="domain" description="Alpha-D-phosphohexomutase alpha/beta/alpha" evidence="5">
    <location>
        <begin position="129"/>
        <end position="221"/>
    </location>
</feature>